<dbReference type="Gene3D" id="3.40.710.10">
    <property type="entry name" value="DD-peptidase/beta-lactamase superfamily"/>
    <property type="match status" value="1"/>
</dbReference>
<name>A0AA39GI33_SARSR</name>
<keyword evidence="2" id="KW-1185">Reference proteome</keyword>
<evidence type="ECO:0000313" key="2">
    <source>
        <dbReference type="Proteomes" id="UP001175261"/>
    </source>
</evidence>
<dbReference type="SUPFAM" id="SSF56601">
    <property type="entry name" value="beta-lactamase/transpeptidase-like"/>
    <property type="match status" value="1"/>
</dbReference>
<sequence length="133" mass="15048">MMGRRFPNSVWIRTWTVFREKSPRNAVTRAGELLYQHAAGCQFLAEDLTPLDPDSTISCTSAGKFITNIAALQLVKWSISMLDEPISLCLPEIEKCLFVEDGGKGIRLWPPSRAITLRHLLLTTNSMHRRTSF</sequence>
<reference evidence="1" key="1">
    <citation type="submission" date="2022-10" db="EMBL/GenBank/DDBJ databases">
        <title>Determination and structural analysis of whole genome sequence of Sarocladium strictum F4-1.</title>
        <authorList>
            <person name="Hu L."/>
            <person name="Jiang Y."/>
        </authorList>
    </citation>
    <scope>NUCLEOTIDE SEQUENCE</scope>
    <source>
        <strain evidence="1">F4-1</strain>
    </source>
</reference>
<proteinExistence type="predicted"/>
<evidence type="ECO:0000313" key="1">
    <source>
        <dbReference type="EMBL" id="KAK0387344.1"/>
    </source>
</evidence>
<dbReference type="EMBL" id="JAPDFR010000004">
    <property type="protein sequence ID" value="KAK0387344.1"/>
    <property type="molecule type" value="Genomic_DNA"/>
</dbReference>
<dbReference type="Proteomes" id="UP001175261">
    <property type="component" value="Unassembled WGS sequence"/>
</dbReference>
<accession>A0AA39GI33</accession>
<protein>
    <submittedName>
        <fullName evidence="1">Uncharacterized protein</fullName>
    </submittedName>
</protein>
<gene>
    <name evidence="1" type="ORF">NLU13_5657</name>
</gene>
<dbReference type="AlphaFoldDB" id="A0AA39GI33"/>
<dbReference type="InterPro" id="IPR012338">
    <property type="entry name" value="Beta-lactam/transpept-like"/>
</dbReference>
<comment type="caution">
    <text evidence="1">The sequence shown here is derived from an EMBL/GenBank/DDBJ whole genome shotgun (WGS) entry which is preliminary data.</text>
</comment>
<organism evidence="1 2">
    <name type="scientific">Sarocladium strictum</name>
    <name type="common">Black bundle disease fungus</name>
    <name type="synonym">Acremonium strictum</name>
    <dbReference type="NCBI Taxonomy" id="5046"/>
    <lineage>
        <taxon>Eukaryota</taxon>
        <taxon>Fungi</taxon>
        <taxon>Dikarya</taxon>
        <taxon>Ascomycota</taxon>
        <taxon>Pezizomycotina</taxon>
        <taxon>Sordariomycetes</taxon>
        <taxon>Hypocreomycetidae</taxon>
        <taxon>Hypocreales</taxon>
        <taxon>Sarocladiaceae</taxon>
        <taxon>Sarocladium</taxon>
    </lineage>
</organism>